<comment type="subcellular location">
    <subcellularLocation>
        <location evidence="1">Membrane</location>
        <topology evidence="1">Multi-pass membrane protein</topology>
    </subcellularLocation>
</comment>
<dbReference type="InterPro" id="IPR003938">
    <property type="entry name" value="K_chnl_volt-dep_EAG/ELK/ERG"/>
</dbReference>
<evidence type="ECO:0000256" key="9">
    <source>
        <dbReference type="ARBA" id="ARBA00023065"/>
    </source>
</evidence>
<dbReference type="Gene3D" id="1.10.287.70">
    <property type="match status" value="1"/>
</dbReference>
<feature type="transmembrane region" description="Helical" evidence="13">
    <location>
        <begin position="426"/>
        <end position="451"/>
    </location>
</feature>
<feature type="compositionally biased region" description="Polar residues" evidence="12">
    <location>
        <begin position="796"/>
        <end position="805"/>
    </location>
</feature>
<dbReference type="InterPro" id="IPR000595">
    <property type="entry name" value="cNMP-bd_dom"/>
</dbReference>
<evidence type="ECO:0000256" key="12">
    <source>
        <dbReference type="SAM" id="MobiDB-lite"/>
    </source>
</evidence>
<evidence type="ECO:0000256" key="2">
    <source>
        <dbReference type="ARBA" id="ARBA00022448"/>
    </source>
</evidence>
<dbReference type="Gene3D" id="1.10.287.630">
    <property type="entry name" value="Helix hairpin bin"/>
    <property type="match status" value="1"/>
</dbReference>
<keyword evidence="4 13" id="KW-0812">Transmembrane</keyword>
<dbReference type="GO" id="GO:0005886">
    <property type="term" value="C:plasma membrane"/>
    <property type="evidence" value="ECO:0007669"/>
    <property type="project" value="TreeGrafter"/>
</dbReference>
<dbReference type="GO" id="GO:0042391">
    <property type="term" value="P:regulation of membrane potential"/>
    <property type="evidence" value="ECO:0007669"/>
    <property type="project" value="TreeGrafter"/>
</dbReference>
<feature type="transmembrane region" description="Helical" evidence="13">
    <location>
        <begin position="159"/>
        <end position="180"/>
    </location>
</feature>
<dbReference type="InterPro" id="IPR014710">
    <property type="entry name" value="RmlC-like_jellyroll"/>
</dbReference>
<evidence type="ECO:0000256" key="5">
    <source>
        <dbReference type="ARBA" id="ARBA00022826"/>
    </source>
</evidence>
<dbReference type="InterPro" id="IPR050818">
    <property type="entry name" value="KCNH_animal-type"/>
</dbReference>
<dbReference type="CDD" id="cd00038">
    <property type="entry name" value="CAP_ED"/>
    <property type="match status" value="1"/>
</dbReference>
<name>A0AB34JC98_PRYPA</name>
<evidence type="ECO:0000256" key="6">
    <source>
        <dbReference type="ARBA" id="ARBA00022882"/>
    </source>
</evidence>
<keyword evidence="16" id="KW-1185">Reference proteome</keyword>
<evidence type="ECO:0000256" key="13">
    <source>
        <dbReference type="SAM" id="Phobius"/>
    </source>
</evidence>
<dbReference type="Proteomes" id="UP001515480">
    <property type="component" value="Unassembled WGS sequence"/>
</dbReference>
<feature type="region of interest" description="Disordered" evidence="12">
    <location>
        <begin position="787"/>
        <end position="815"/>
    </location>
</feature>
<dbReference type="PRINTS" id="PR01463">
    <property type="entry name" value="EAGCHANLFMLY"/>
</dbReference>
<dbReference type="PANTHER" id="PTHR10217">
    <property type="entry name" value="VOLTAGE AND LIGAND GATED POTASSIUM CHANNEL"/>
    <property type="match status" value="1"/>
</dbReference>
<proteinExistence type="predicted"/>
<dbReference type="SUPFAM" id="SSF51206">
    <property type="entry name" value="cAMP-binding domain-like"/>
    <property type="match status" value="1"/>
</dbReference>
<accession>A0AB34JC98</accession>
<keyword evidence="2" id="KW-0813">Transport</keyword>
<keyword evidence="9" id="KW-0406">Ion transport</keyword>
<feature type="compositionally biased region" description="Polar residues" evidence="12">
    <location>
        <begin position="889"/>
        <end position="898"/>
    </location>
</feature>
<evidence type="ECO:0000256" key="4">
    <source>
        <dbReference type="ARBA" id="ARBA00022692"/>
    </source>
</evidence>
<feature type="region of interest" description="Disordered" evidence="12">
    <location>
        <begin position="887"/>
        <end position="909"/>
    </location>
</feature>
<gene>
    <name evidence="15" type="ORF">AB1Y20_002906</name>
</gene>
<dbReference type="PANTHER" id="PTHR10217:SF435">
    <property type="entry name" value="POTASSIUM VOLTAGE-GATED CHANNEL PROTEIN EAG"/>
    <property type="match status" value="1"/>
</dbReference>
<evidence type="ECO:0000256" key="7">
    <source>
        <dbReference type="ARBA" id="ARBA00022958"/>
    </source>
</evidence>
<keyword evidence="10 13" id="KW-0472">Membrane</keyword>
<evidence type="ECO:0000256" key="1">
    <source>
        <dbReference type="ARBA" id="ARBA00004141"/>
    </source>
</evidence>
<evidence type="ECO:0000313" key="15">
    <source>
        <dbReference type="EMBL" id="KAL1518618.1"/>
    </source>
</evidence>
<feature type="transmembrane region" description="Helical" evidence="13">
    <location>
        <begin position="324"/>
        <end position="345"/>
    </location>
</feature>
<dbReference type="Gene3D" id="2.60.120.10">
    <property type="entry name" value="Jelly Rolls"/>
    <property type="match status" value="1"/>
</dbReference>
<evidence type="ECO:0000256" key="11">
    <source>
        <dbReference type="ARBA" id="ARBA00023303"/>
    </source>
</evidence>
<keyword evidence="3" id="KW-0633">Potassium transport</keyword>
<dbReference type="Pfam" id="PF00520">
    <property type="entry name" value="Ion_trans"/>
    <property type="match status" value="1"/>
</dbReference>
<dbReference type="GO" id="GO:0034702">
    <property type="term" value="C:monoatomic ion channel complex"/>
    <property type="evidence" value="ECO:0007669"/>
    <property type="project" value="UniProtKB-KW"/>
</dbReference>
<keyword evidence="5" id="KW-0631">Potassium channel</keyword>
<keyword evidence="11" id="KW-0407">Ion channel</keyword>
<keyword evidence="8 13" id="KW-1133">Transmembrane helix</keyword>
<dbReference type="SUPFAM" id="SSF81324">
    <property type="entry name" value="Voltage-gated potassium channels"/>
    <property type="match status" value="1"/>
</dbReference>
<evidence type="ECO:0000313" key="16">
    <source>
        <dbReference type="Proteomes" id="UP001515480"/>
    </source>
</evidence>
<evidence type="ECO:0000256" key="3">
    <source>
        <dbReference type="ARBA" id="ARBA00022538"/>
    </source>
</evidence>
<feature type="compositionally biased region" description="Basic and acidic residues" evidence="12">
    <location>
        <begin position="899"/>
        <end position="909"/>
    </location>
</feature>
<feature type="domain" description="Cyclic nucleotide-binding" evidence="14">
    <location>
        <begin position="546"/>
        <end position="651"/>
    </location>
</feature>
<reference evidence="15 16" key="1">
    <citation type="journal article" date="2024" name="Science">
        <title>Giant polyketide synthase enzymes in the biosynthesis of giant marine polyether toxins.</title>
        <authorList>
            <person name="Fallon T.R."/>
            <person name="Shende V.V."/>
            <person name="Wierzbicki I.H."/>
            <person name="Pendleton A.L."/>
            <person name="Watervoot N.F."/>
            <person name="Auber R.P."/>
            <person name="Gonzalez D.J."/>
            <person name="Wisecaver J.H."/>
            <person name="Moore B.S."/>
        </authorList>
    </citation>
    <scope>NUCLEOTIDE SEQUENCE [LARGE SCALE GENOMIC DNA]</scope>
    <source>
        <strain evidence="15 16">12B1</strain>
    </source>
</reference>
<dbReference type="EMBL" id="JBGBPQ010000010">
    <property type="protein sequence ID" value="KAL1518618.1"/>
    <property type="molecule type" value="Genomic_DNA"/>
</dbReference>
<evidence type="ECO:0000256" key="8">
    <source>
        <dbReference type="ARBA" id="ARBA00022989"/>
    </source>
</evidence>
<dbReference type="InterPro" id="IPR005821">
    <property type="entry name" value="Ion_trans_dom"/>
</dbReference>
<evidence type="ECO:0000259" key="14">
    <source>
        <dbReference type="PROSITE" id="PS50042"/>
    </source>
</evidence>
<dbReference type="InterPro" id="IPR018490">
    <property type="entry name" value="cNMP-bd_dom_sf"/>
</dbReference>
<keyword evidence="7" id="KW-0630">Potassium</keyword>
<evidence type="ECO:0000256" key="10">
    <source>
        <dbReference type="ARBA" id="ARBA00023136"/>
    </source>
</evidence>
<protein>
    <recommendedName>
        <fullName evidence="14">Cyclic nucleotide-binding domain-containing protein</fullName>
    </recommendedName>
</protein>
<organism evidence="15 16">
    <name type="scientific">Prymnesium parvum</name>
    <name type="common">Toxic golden alga</name>
    <dbReference type="NCBI Taxonomy" id="97485"/>
    <lineage>
        <taxon>Eukaryota</taxon>
        <taxon>Haptista</taxon>
        <taxon>Haptophyta</taxon>
        <taxon>Prymnesiophyceae</taxon>
        <taxon>Prymnesiales</taxon>
        <taxon>Prymnesiaceae</taxon>
        <taxon>Prymnesium</taxon>
    </lineage>
</organism>
<dbReference type="GO" id="GO:0005249">
    <property type="term" value="F:voltage-gated potassium channel activity"/>
    <property type="evidence" value="ECO:0007669"/>
    <property type="project" value="InterPro"/>
</dbReference>
<keyword evidence="6" id="KW-0851">Voltage-gated channel</keyword>
<feature type="transmembrane region" description="Helical" evidence="13">
    <location>
        <begin position="192"/>
        <end position="217"/>
    </location>
</feature>
<comment type="caution">
    <text evidence="15">The sequence shown here is derived from an EMBL/GenBank/DDBJ whole genome shotgun (WGS) entry which is preliminary data.</text>
</comment>
<dbReference type="AlphaFoldDB" id="A0AB34JC98"/>
<sequence length="909" mass="102056">MAYMTTINQMTRQGLERVSSLGSFSRSLPISLRERSAEHGGLGEFDSPRARSHEVAMSANRARNTMSLRCRDASFSYARSAADRMSFRPASPQVKSKLAMRHMKRAGRVHIRNSSVLSMICESVCKQTSHPTKRTALVIEGAPSWARPLMLHPYSRTRLLWDSFSMLFLIYNAVLIPFRMCFQVTDYCPSPIWIFESCVDWFFVFDVLLNFMTAVVANEGMHNYQGEVIADGRLRVIASNYVNGWLLTDFIASLPLDFFFSLQANGCSKETAADSGQVGGVEVLKLARIMRLTKLLKLVRLLKLSETLSALTDHIPIPPEVIKFVELLFVVSFVGHIMACLWYYVGLVSHLDARGGNSSSITGAKIGFPEYTSWIGHAGLAPASPDGAVSWDEVSSPYIAAVYWSFTTMTTVGYGDLTPQSNSERLFASGGMIIGTALFGYIIGSTTALLASRHSRQHRLKIKMARLNSYMEARSLPRSLKVRLRKYFRYFWSHALTSTDDEEEILSNLSDSLHEELMMITHEETIRNVPLFGRWSTEHAGSIPLLFRALRPTFIMPSDVIFEQGMPANELSIISSGRVEVIFSYLDQVIKLCEISASSSAAYFGEIGILEPSVLRAKHAATTAIAVSDVRQRTATVMAMQFTELFSLTREEILIIFDEFPHLCHEIVTIGARRLARTDALRDREHEESKAAAYAERFRAGILTLRRRRQEEIARAPSQTLHFVERQSNVQDKPRYRYHNDRDGKIASRSRFIATAKRRASNFIANMAFNSEESCALSPCHEAAESSTRERCGSFTGETEGSLSPSLGHDRRSRPSSVWLASQKHAFAPQAADNELMLAKALSTKHGKLPALKEYLESMEKIEQERRAQHDAVSLQWKAFISNLEDNETQTPAESSENVAHRLHESMAI</sequence>
<dbReference type="PROSITE" id="PS50042">
    <property type="entry name" value="CNMP_BINDING_3"/>
    <property type="match status" value="1"/>
</dbReference>